<feature type="active site" evidence="6 7">
    <location>
        <position position="290"/>
    </location>
</feature>
<organism evidence="11">
    <name type="scientific">Lacrimispora sp. BS-2</name>
    <dbReference type="NCBI Taxonomy" id="3151850"/>
    <lineage>
        <taxon>Bacteria</taxon>
        <taxon>Bacillati</taxon>
        <taxon>Bacillota</taxon>
        <taxon>Clostridia</taxon>
        <taxon>Lachnospirales</taxon>
        <taxon>Lachnospiraceae</taxon>
        <taxon>Lacrimispora</taxon>
    </lineage>
</organism>
<evidence type="ECO:0000256" key="6">
    <source>
        <dbReference type="HAMAP-Rule" id="MF_00099"/>
    </source>
</evidence>
<dbReference type="Gene3D" id="3.40.50.180">
    <property type="entry name" value="Methylesterase CheB, C-terminal domain"/>
    <property type="match status" value="1"/>
</dbReference>
<name>A0AAU7PPA3_9FIRM</name>
<evidence type="ECO:0000259" key="9">
    <source>
        <dbReference type="PROSITE" id="PS50110"/>
    </source>
</evidence>
<proteinExistence type="inferred from homology"/>
<dbReference type="NCBIfam" id="NF001965">
    <property type="entry name" value="PRK00742.1"/>
    <property type="match status" value="1"/>
</dbReference>
<evidence type="ECO:0000256" key="1">
    <source>
        <dbReference type="ARBA" id="ARBA00022490"/>
    </source>
</evidence>
<dbReference type="GO" id="GO:0008984">
    <property type="term" value="F:protein-glutamate methylesterase activity"/>
    <property type="evidence" value="ECO:0007669"/>
    <property type="project" value="UniProtKB-UniRule"/>
</dbReference>
<comment type="subcellular location">
    <subcellularLocation>
        <location evidence="6">Cytoplasm</location>
    </subcellularLocation>
</comment>
<reference evidence="11" key="1">
    <citation type="submission" date="2024-06" db="EMBL/GenBank/DDBJ databases">
        <title>Lacrimispora cavernae sp. nov., a novel anaerobe isolated from bat guano pile inside a cave.</title>
        <authorList>
            <person name="Miller S.L."/>
            <person name="Lu N."/>
            <person name="King J."/>
            <person name="Sankaranarayanan K."/>
            <person name="Lawson P.A."/>
        </authorList>
    </citation>
    <scope>NUCLEOTIDE SEQUENCE</scope>
    <source>
        <strain evidence="11">BS-2</strain>
    </source>
</reference>
<comment type="PTM">
    <text evidence="6">Phosphorylated by CheA. Phosphorylation of the N-terminal regulatory domain activates the methylesterase activity.</text>
</comment>
<keyword evidence="3 6" id="KW-0378">Hydrolase</keyword>
<keyword evidence="1 6" id="KW-0963">Cytoplasm</keyword>
<feature type="domain" description="Response regulatory" evidence="9">
    <location>
        <begin position="6"/>
        <end position="119"/>
    </location>
</feature>
<evidence type="ECO:0000259" key="10">
    <source>
        <dbReference type="PROSITE" id="PS50122"/>
    </source>
</evidence>
<dbReference type="EC" id="3.5.1.44" evidence="6"/>
<dbReference type="AlphaFoldDB" id="A0AAU7PPA3"/>
<evidence type="ECO:0000256" key="7">
    <source>
        <dbReference type="PROSITE-ProRule" id="PRU00050"/>
    </source>
</evidence>
<dbReference type="SUPFAM" id="SSF52172">
    <property type="entry name" value="CheY-like"/>
    <property type="match status" value="1"/>
</dbReference>
<evidence type="ECO:0000256" key="8">
    <source>
        <dbReference type="PROSITE-ProRule" id="PRU00169"/>
    </source>
</evidence>
<dbReference type="InterPro" id="IPR008248">
    <property type="entry name" value="CheB-like"/>
</dbReference>
<sequence length="348" mass="37039">MANKIRVFIVDDSLLFRKVLMDNLSQNPNIEVIGYAVDAFDAERKIPVLKPDVVTLDVEMPMVNGIEFVKKLLPKHPVPVILVSSLNLNVFEALSAGAVDFVRKPDLSSSNTASTFLNTLISKIFIASRAVIKVPASAPPPIEPGKPAVGKMTFSMNACNTIIAIGASTGGTEATLQVLKDLPADTPGIVVTQHMPEGFTKMYADRLNRLCAMNVKEAQSGDAIERGQVLIAPGDLQMKVVKMGSRYTVNCYSGEKVSGHRPSVDVLFQSVADTAGASSVGIIMTGMGRDGADGLLKMKKKGAFTIGQDADSCVVYGMPMVAYNIGAVTRQVPCANIAGVLMKHLSSL</sequence>
<dbReference type="Gene3D" id="3.40.50.2300">
    <property type="match status" value="1"/>
</dbReference>
<dbReference type="InterPro" id="IPR001789">
    <property type="entry name" value="Sig_transdc_resp-reg_receiver"/>
</dbReference>
<dbReference type="PROSITE" id="PS50122">
    <property type="entry name" value="CHEB"/>
    <property type="match status" value="1"/>
</dbReference>
<dbReference type="GO" id="GO:0050568">
    <property type="term" value="F:protein-glutamine glutaminase activity"/>
    <property type="evidence" value="ECO:0007669"/>
    <property type="project" value="UniProtKB-UniRule"/>
</dbReference>
<gene>
    <name evidence="6" type="primary">cheB</name>
    <name evidence="11" type="ORF">ABFV83_20815</name>
</gene>
<dbReference type="HAMAP" id="MF_00099">
    <property type="entry name" value="CheB_chemtxs"/>
    <property type="match status" value="1"/>
</dbReference>
<comment type="similarity">
    <text evidence="6">Belongs to the CheB family.</text>
</comment>
<evidence type="ECO:0000256" key="5">
    <source>
        <dbReference type="ARBA" id="ARBA00048267"/>
    </source>
</evidence>
<dbReference type="NCBIfam" id="NF009206">
    <property type="entry name" value="PRK12555.1"/>
    <property type="match status" value="1"/>
</dbReference>
<evidence type="ECO:0000256" key="3">
    <source>
        <dbReference type="ARBA" id="ARBA00022801"/>
    </source>
</evidence>
<dbReference type="InterPro" id="IPR011006">
    <property type="entry name" value="CheY-like_superfamily"/>
</dbReference>
<dbReference type="GO" id="GO:0006935">
    <property type="term" value="P:chemotaxis"/>
    <property type="evidence" value="ECO:0007669"/>
    <property type="project" value="UniProtKB-UniRule"/>
</dbReference>
<keyword evidence="6 8" id="KW-0597">Phosphoprotein</keyword>
<comment type="catalytic activity">
    <reaction evidence="6">
        <text>L-glutaminyl-[protein] + H2O = L-glutamyl-[protein] + NH4(+)</text>
        <dbReference type="Rhea" id="RHEA:16441"/>
        <dbReference type="Rhea" id="RHEA-COMP:10207"/>
        <dbReference type="Rhea" id="RHEA-COMP:10208"/>
        <dbReference type="ChEBI" id="CHEBI:15377"/>
        <dbReference type="ChEBI" id="CHEBI:28938"/>
        <dbReference type="ChEBI" id="CHEBI:29973"/>
        <dbReference type="ChEBI" id="CHEBI:30011"/>
        <dbReference type="EC" id="3.5.1.44"/>
    </reaction>
</comment>
<feature type="domain" description="CheB-type methylesterase" evidence="10">
    <location>
        <begin position="156"/>
        <end position="348"/>
    </location>
</feature>
<feature type="active site" evidence="6 7">
    <location>
        <position position="194"/>
    </location>
</feature>
<dbReference type="Pfam" id="PF00072">
    <property type="entry name" value="Response_reg"/>
    <property type="match status" value="1"/>
</dbReference>
<comment type="domain">
    <text evidence="6">Contains a C-terminal catalytic domain, and an N-terminal region which modulates catalytic activity.</text>
</comment>
<dbReference type="PANTHER" id="PTHR42872">
    <property type="entry name" value="PROTEIN-GLUTAMATE METHYLESTERASE/PROTEIN-GLUTAMINE GLUTAMINASE"/>
    <property type="match status" value="1"/>
</dbReference>
<dbReference type="GO" id="GO:0000156">
    <property type="term" value="F:phosphorelay response regulator activity"/>
    <property type="evidence" value="ECO:0007669"/>
    <property type="project" value="InterPro"/>
</dbReference>
<comment type="catalytic activity">
    <reaction evidence="5 6">
        <text>[protein]-L-glutamate 5-O-methyl ester + H2O = L-glutamyl-[protein] + methanol + H(+)</text>
        <dbReference type="Rhea" id="RHEA:23236"/>
        <dbReference type="Rhea" id="RHEA-COMP:10208"/>
        <dbReference type="Rhea" id="RHEA-COMP:10311"/>
        <dbReference type="ChEBI" id="CHEBI:15377"/>
        <dbReference type="ChEBI" id="CHEBI:15378"/>
        <dbReference type="ChEBI" id="CHEBI:17790"/>
        <dbReference type="ChEBI" id="CHEBI:29973"/>
        <dbReference type="ChEBI" id="CHEBI:82795"/>
        <dbReference type="EC" id="3.1.1.61"/>
    </reaction>
</comment>
<comment type="function">
    <text evidence="4">May play the central regulatory role in sporulation. It may be an element of the effector pathway responsible for the activation of sporulation genes in response to nutritional stress. Spo0A may act in concert with spo0H (a sigma factor) to control the expression of some genes that are critical to the sporulation process.</text>
</comment>
<dbReference type="GO" id="GO:0005737">
    <property type="term" value="C:cytoplasm"/>
    <property type="evidence" value="ECO:0007669"/>
    <property type="project" value="UniProtKB-SubCell"/>
</dbReference>
<evidence type="ECO:0000256" key="4">
    <source>
        <dbReference type="ARBA" id="ARBA00024867"/>
    </source>
</evidence>
<protein>
    <recommendedName>
        <fullName evidence="6">Protein-glutamate methylesterase/protein-glutamine glutaminase</fullName>
        <ecNumber evidence="6">3.1.1.61</ecNumber>
        <ecNumber evidence="6">3.5.1.44</ecNumber>
    </recommendedName>
</protein>
<dbReference type="CDD" id="cd17541">
    <property type="entry name" value="REC_CheB-like"/>
    <property type="match status" value="1"/>
</dbReference>
<dbReference type="RefSeq" id="WP_349946698.1">
    <property type="nucleotide sequence ID" value="NZ_CP157940.1"/>
</dbReference>
<dbReference type="EMBL" id="CP157940">
    <property type="protein sequence ID" value="XBS54204.1"/>
    <property type="molecule type" value="Genomic_DNA"/>
</dbReference>
<dbReference type="PIRSF" id="PIRSF000876">
    <property type="entry name" value="RR_chemtxs_CheB"/>
    <property type="match status" value="1"/>
</dbReference>
<feature type="modified residue" description="4-aspartylphosphate" evidence="6 8">
    <location>
        <position position="57"/>
    </location>
</feature>
<dbReference type="PROSITE" id="PS50110">
    <property type="entry name" value="RESPONSE_REGULATORY"/>
    <property type="match status" value="1"/>
</dbReference>
<evidence type="ECO:0000256" key="2">
    <source>
        <dbReference type="ARBA" id="ARBA00022500"/>
    </source>
</evidence>
<dbReference type="EC" id="3.1.1.61" evidence="6"/>
<dbReference type="InterPro" id="IPR035909">
    <property type="entry name" value="CheB_C"/>
</dbReference>
<keyword evidence="2 6" id="KW-0145">Chemotaxis</keyword>
<feature type="active site" evidence="6 7">
    <location>
        <position position="168"/>
    </location>
</feature>
<dbReference type="SMART" id="SM00448">
    <property type="entry name" value="REC"/>
    <property type="match status" value="1"/>
</dbReference>
<dbReference type="InterPro" id="IPR000673">
    <property type="entry name" value="Sig_transdc_resp-reg_Me-estase"/>
</dbReference>
<evidence type="ECO:0000313" key="11">
    <source>
        <dbReference type="EMBL" id="XBS54204.1"/>
    </source>
</evidence>
<dbReference type="PANTHER" id="PTHR42872:SF6">
    <property type="entry name" value="PROTEIN-GLUTAMATE METHYLESTERASE_PROTEIN-GLUTAMINE GLUTAMINASE"/>
    <property type="match status" value="1"/>
</dbReference>
<comment type="function">
    <text evidence="6">Involved in chemotaxis. Part of a chemotaxis signal transduction system that modulates chemotaxis in response to various stimuli. Catalyzes the demethylation of specific methylglutamate residues introduced into the chemoreceptors (methyl-accepting chemotaxis proteins or MCP) by CheR. Also mediates the irreversible deamidation of specific glutamine residues to glutamic acid.</text>
</comment>
<dbReference type="CDD" id="cd16432">
    <property type="entry name" value="CheB_Rec"/>
    <property type="match status" value="1"/>
</dbReference>
<accession>A0AAU7PPA3</accession>
<dbReference type="Pfam" id="PF01339">
    <property type="entry name" value="CheB_methylest"/>
    <property type="match status" value="1"/>
</dbReference>
<dbReference type="SUPFAM" id="SSF52738">
    <property type="entry name" value="Methylesterase CheB, C-terminal domain"/>
    <property type="match status" value="1"/>
</dbReference>